<keyword evidence="2" id="KW-1185">Reference proteome</keyword>
<name>A0A7H0LF15_9SPHN</name>
<reference evidence="1 2" key="1">
    <citation type="submission" date="2020-09" db="EMBL/GenBank/DDBJ databases">
        <title>Sphingomonas sp., a new species isolated from pork steak.</title>
        <authorList>
            <person name="Heidler von Heilborn D."/>
        </authorList>
    </citation>
    <scope>NUCLEOTIDE SEQUENCE [LARGE SCALE GENOMIC DNA]</scope>
    <source>
        <strain evidence="2">S8-3T</strain>
    </source>
</reference>
<dbReference type="AlphaFoldDB" id="A0A7H0LF15"/>
<proteinExistence type="predicted"/>
<organism evidence="1 2">
    <name type="scientific">Sphingomonas alpina</name>
    <dbReference type="NCBI Taxonomy" id="653931"/>
    <lineage>
        <taxon>Bacteria</taxon>
        <taxon>Pseudomonadati</taxon>
        <taxon>Pseudomonadota</taxon>
        <taxon>Alphaproteobacteria</taxon>
        <taxon>Sphingomonadales</taxon>
        <taxon>Sphingomonadaceae</taxon>
        <taxon>Sphingomonas</taxon>
    </lineage>
</organism>
<sequence>MTRNILYSVPNGIVFIYDPNMIIDVPPDTGAGPILYTENCISVWTAHEDDEQVELSISSESEYIKEEIRFSGYIKSDSGKISFNDSNVREIISIDAIKGINKIKVFSNDSFYPTKIKFILN</sequence>
<dbReference type="EMBL" id="CP061038">
    <property type="protein sequence ID" value="QNQ08268.1"/>
    <property type="molecule type" value="Genomic_DNA"/>
</dbReference>
<dbReference type="RefSeq" id="WP_187760596.1">
    <property type="nucleotide sequence ID" value="NZ_CP061038.1"/>
</dbReference>
<accession>A0A7H0LF15</accession>
<protein>
    <submittedName>
        <fullName evidence="1">Uncharacterized protein</fullName>
    </submittedName>
</protein>
<gene>
    <name evidence="1" type="ORF">H3Z74_16070</name>
</gene>
<dbReference type="KEGG" id="spap:H3Z74_16070"/>
<evidence type="ECO:0000313" key="2">
    <source>
        <dbReference type="Proteomes" id="UP000516148"/>
    </source>
</evidence>
<dbReference type="Proteomes" id="UP000516148">
    <property type="component" value="Chromosome"/>
</dbReference>
<evidence type="ECO:0000313" key="1">
    <source>
        <dbReference type="EMBL" id="QNQ08268.1"/>
    </source>
</evidence>